<comment type="caution">
    <text evidence="3">The sequence shown here is derived from an EMBL/GenBank/DDBJ whole genome shotgun (WGS) entry which is preliminary data.</text>
</comment>
<evidence type="ECO:0000313" key="4">
    <source>
        <dbReference type="Proteomes" id="UP000055045"/>
    </source>
</evidence>
<feature type="domain" description="WSC" evidence="2">
    <location>
        <begin position="21"/>
        <end position="110"/>
    </location>
</feature>
<protein>
    <recommendedName>
        <fullName evidence="2">WSC domain-containing protein</fullName>
    </recommendedName>
</protein>
<sequence>MHTNYLLSALALALPVYSLNSTASMGCYSAVESFDNQGPYTYQSPGHCQNQCAGKNFEVAALSRGNMCYCGNKVPSDSAKIADDKCDIACNGWPAETCGGKDTFNIFQATDDLQASPSGNASTTASPTAATAAGGIIVAASTARGQTGIVTATSTAKSGNAVSKTSAVSGAAATASPTPTGNAAGTVRAGSSLLGAVVAGLGLLL</sequence>
<gene>
    <name evidence="3" type="ORF">ACN42_g1340</name>
</gene>
<dbReference type="InterPro" id="IPR002889">
    <property type="entry name" value="WSC_carb-bd"/>
</dbReference>
<organism evidence="3 4">
    <name type="scientific">Penicillium freii</name>
    <dbReference type="NCBI Taxonomy" id="48697"/>
    <lineage>
        <taxon>Eukaryota</taxon>
        <taxon>Fungi</taxon>
        <taxon>Dikarya</taxon>
        <taxon>Ascomycota</taxon>
        <taxon>Pezizomycotina</taxon>
        <taxon>Eurotiomycetes</taxon>
        <taxon>Eurotiomycetidae</taxon>
        <taxon>Eurotiales</taxon>
        <taxon>Aspergillaceae</taxon>
        <taxon>Penicillium</taxon>
    </lineage>
</organism>
<name>A0A101MS73_PENFR</name>
<dbReference type="SMART" id="SM00321">
    <property type="entry name" value="WSC"/>
    <property type="match status" value="1"/>
</dbReference>
<dbReference type="EMBL" id="LLXE01000020">
    <property type="protein sequence ID" value="KUM65779.1"/>
    <property type="molecule type" value="Genomic_DNA"/>
</dbReference>
<dbReference type="AlphaFoldDB" id="A0A101MS73"/>
<dbReference type="Proteomes" id="UP000055045">
    <property type="component" value="Unassembled WGS sequence"/>
</dbReference>
<reference evidence="3 4" key="1">
    <citation type="submission" date="2015-10" db="EMBL/GenBank/DDBJ databases">
        <title>Genome sequencing of Penicillium freii.</title>
        <authorList>
            <person name="Nguyen H.D."/>
            <person name="Visagie C.M."/>
            <person name="Seifert K.A."/>
        </authorList>
    </citation>
    <scope>NUCLEOTIDE SEQUENCE [LARGE SCALE GENOMIC DNA]</scope>
    <source>
        <strain evidence="3 4">DAOM 242723</strain>
    </source>
</reference>
<evidence type="ECO:0000259" key="2">
    <source>
        <dbReference type="PROSITE" id="PS51212"/>
    </source>
</evidence>
<feature type="signal peptide" evidence="1">
    <location>
        <begin position="1"/>
        <end position="18"/>
    </location>
</feature>
<accession>A0A101MS73</accession>
<keyword evidence="1" id="KW-0732">Signal</keyword>
<proteinExistence type="predicted"/>
<dbReference type="PROSITE" id="PS51212">
    <property type="entry name" value="WSC"/>
    <property type="match status" value="1"/>
</dbReference>
<evidence type="ECO:0000313" key="3">
    <source>
        <dbReference type="EMBL" id="KUM65779.1"/>
    </source>
</evidence>
<keyword evidence="4" id="KW-1185">Reference proteome</keyword>
<evidence type="ECO:0000256" key="1">
    <source>
        <dbReference type="SAM" id="SignalP"/>
    </source>
</evidence>
<feature type="chain" id="PRO_5007100804" description="WSC domain-containing protein" evidence="1">
    <location>
        <begin position="19"/>
        <end position="205"/>
    </location>
</feature>
<dbReference type="Pfam" id="PF01822">
    <property type="entry name" value="WSC"/>
    <property type="match status" value="1"/>
</dbReference>
<dbReference type="STRING" id="48697.A0A101MS73"/>